<comment type="similarity">
    <text evidence="3">Belongs to the long-chain O-acyltransferase family.</text>
</comment>
<comment type="caution">
    <text evidence="13">The sequence shown here is derived from an EMBL/GenBank/DDBJ whole genome shotgun (WGS) entry which is preliminary data.</text>
</comment>
<dbReference type="PANTHER" id="PTHR31650:SF1">
    <property type="entry name" value="WAX ESTER SYNTHASE_DIACYLGLYCEROL ACYLTRANSFERASE 4-RELATED"/>
    <property type="match status" value="1"/>
</dbReference>
<dbReference type="InterPro" id="IPR014292">
    <property type="entry name" value="Acyl_transf_WS/DGAT"/>
</dbReference>
<keyword evidence="5" id="KW-0444">Lipid biosynthesis</keyword>
<evidence type="ECO:0000256" key="4">
    <source>
        <dbReference type="ARBA" id="ARBA00013244"/>
    </source>
</evidence>
<evidence type="ECO:0000256" key="1">
    <source>
        <dbReference type="ARBA" id="ARBA00004771"/>
    </source>
</evidence>
<evidence type="ECO:0000256" key="3">
    <source>
        <dbReference type="ARBA" id="ARBA00009587"/>
    </source>
</evidence>
<dbReference type="Pfam" id="PF03007">
    <property type="entry name" value="WS_DGAT_cat"/>
    <property type="match status" value="1"/>
</dbReference>
<evidence type="ECO:0000313" key="13">
    <source>
        <dbReference type="EMBL" id="MDT0496201.1"/>
    </source>
</evidence>
<dbReference type="Proteomes" id="UP001254608">
    <property type="component" value="Unassembled WGS sequence"/>
</dbReference>
<evidence type="ECO:0000256" key="10">
    <source>
        <dbReference type="ARBA" id="ARBA00048109"/>
    </source>
</evidence>
<comment type="pathway">
    <text evidence="1">Glycerolipid metabolism; triacylglycerol biosynthesis.</text>
</comment>
<evidence type="ECO:0000259" key="12">
    <source>
        <dbReference type="Pfam" id="PF06974"/>
    </source>
</evidence>
<evidence type="ECO:0000256" key="5">
    <source>
        <dbReference type="ARBA" id="ARBA00022516"/>
    </source>
</evidence>
<evidence type="ECO:0000256" key="9">
    <source>
        <dbReference type="ARBA" id="ARBA00023315"/>
    </source>
</evidence>
<keyword evidence="8" id="KW-0443">Lipid metabolism</keyword>
<feature type="domain" description="O-acyltransferase WSD1-like N-terminal" evidence="11">
    <location>
        <begin position="4"/>
        <end position="269"/>
    </location>
</feature>
<dbReference type="GO" id="GO:0016746">
    <property type="term" value="F:acyltransferase activity"/>
    <property type="evidence" value="ECO:0007669"/>
    <property type="project" value="UniProtKB-KW"/>
</dbReference>
<feature type="domain" description="O-acyltransferase WSD1 C-terminal" evidence="12">
    <location>
        <begin position="308"/>
        <end position="452"/>
    </location>
</feature>
<evidence type="ECO:0000256" key="6">
    <source>
        <dbReference type="ARBA" id="ARBA00022679"/>
    </source>
</evidence>
<dbReference type="InterPro" id="IPR004255">
    <property type="entry name" value="O-acyltransferase_WSD1_N"/>
</dbReference>
<sequence length="457" mass="50361">MKPLSLIDNIMLFMERPAQPMHVGALCLFRPPADAPPDFVSRLAERLRQSTTTAPPFNRRVVRHLGIRFWEESADFDLAQHFVHLALPQPGRIRELLAMISRMHAAHLDRAYPLWRAYLIEGLEDGRIALYAKIHHAMADGVSGIRLLTQAMAASAEDSLAMPAPWELHTPKGGRRSLPVPTSALRSMEALRALTREGVTGVRPVFARMKQTLRDQRGGHPDCVGSLQAPPSIFNRNISGSRRFAAQSYAAARFKAVARRFDATSNDVVLAACGGALRRYLLALGELPDRPLIAAVPVSTRRDNRDSGNEIAFALSHLGTHIAEPAPRLRAVKACMDYNKAVLRTLKPAQLLAYEGLMFAPGALNLLTGLHRQRAIVNLVISYVRAPRRPLYWQGCALHGLYPVSLIIDGVALNITLTARGDALDFGLIGCRKTLPHLQRLLDDLEASISELETATP</sequence>
<dbReference type="PANTHER" id="PTHR31650">
    <property type="entry name" value="O-ACYLTRANSFERASE (WSD1-LIKE) FAMILY PROTEIN"/>
    <property type="match status" value="1"/>
</dbReference>
<keyword evidence="9 13" id="KW-0012">Acyltransferase</keyword>
<dbReference type="EMBL" id="JAVRIC010000002">
    <property type="protein sequence ID" value="MDT0496201.1"/>
    <property type="molecule type" value="Genomic_DNA"/>
</dbReference>
<name>A0ABU2WFY4_9GAMM</name>
<accession>A0ABU2WFY4</accession>
<evidence type="ECO:0000313" key="14">
    <source>
        <dbReference type="Proteomes" id="UP001254608"/>
    </source>
</evidence>
<keyword evidence="6 13" id="KW-0808">Transferase</keyword>
<evidence type="ECO:0000259" key="11">
    <source>
        <dbReference type="Pfam" id="PF03007"/>
    </source>
</evidence>
<dbReference type="NCBIfam" id="TIGR02946">
    <property type="entry name" value="acyl_WS_DGAT"/>
    <property type="match status" value="1"/>
</dbReference>
<dbReference type="InterPro" id="IPR023213">
    <property type="entry name" value="CAT-like_dom_sf"/>
</dbReference>
<comment type="pathway">
    <text evidence="2">Lipid metabolism.</text>
</comment>
<proteinExistence type="inferred from homology"/>
<dbReference type="RefSeq" id="WP_311363590.1">
    <property type="nucleotide sequence ID" value="NZ_JAVRIC010000002.1"/>
</dbReference>
<gene>
    <name evidence="13" type="ORF">RM530_02315</name>
</gene>
<dbReference type="Gene3D" id="3.30.559.10">
    <property type="entry name" value="Chloramphenicol acetyltransferase-like domain"/>
    <property type="match status" value="1"/>
</dbReference>
<keyword evidence="7" id="KW-0319">Glycerol metabolism</keyword>
<keyword evidence="14" id="KW-1185">Reference proteome</keyword>
<dbReference type="SUPFAM" id="SSF52777">
    <property type="entry name" value="CoA-dependent acyltransferases"/>
    <property type="match status" value="1"/>
</dbReference>
<evidence type="ECO:0000256" key="2">
    <source>
        <dbReference type="ARBA" id="ARBA00005189"/>
    </source>
</evidence>
<dbReference type="InterPro" id="IPR045034">
    <property type="entry name" value="O-acyltransferase_WSD1-like"/>
</dbReference>
<comment type="catalytic activity">
    <reaction evidence="10">
        <text>an acyl-CoA + a 1,2-diacyl-sn-glycerol = a triacyl-sn-glycerol + CoA</text>
        <dbReference type="Rhea" id="RHEA:10868"/>
        <dbReference type="ChEBI" id="CHEBI:17815"/>
        <dbReference type="ChEBI" id="CHEBI:57287"/>
        <dbReference type="ChEBI" id="CHEBI:58342"/>
        <dbReference type="ChEBI" id="CHEBI:64615"/>
        <dbReference type="EC" id="2.3.1.20"/>
    </reaction>
</comment>
<protein>
    <recommendedName>
        <fullName evidence="4">diacylglycerol O-acyltransferase</fullName>
        <ecNumber evidence="4">2.3.1.20</ecNumber>
    </recommendedName>
</protein>
<dbReference type="Pfam" id="PF06974">
    <property type="entry name" value="WS_DGAT_C"/>
    <property type="match status" value="1"/>
</dbReference>
<organism evidence="13 14">
    <name type="scientific">Banduia mediterranea</name>
    <dbReference type="NCBI Taxonomy" id="3075609"/>
    <lineage>
        <taxon>Bacteria</taxon>
        <taxon>Pseudomonadati</taxon>
        <taxon>Pseudomonadota</taxon>
        <taxon>Gammaproteobacteria</taxon>
        <taxon>Nevskiales</taxon>
        <taxon>Algiphilaceae</taxon>
        <taxon>Banduia</taxon>
    </lineage>
</organism>
<dbReference type="EC" id="2.3.1.20" evidence="4"/>
<dbReference type="InterPro" id="IPR009721">
    <property type="entry name" value="O-acyltransferase_WSD1_C"/>
</dbReference>
<reference evidence="13 14" key="1">
    <citation type="submission" date="2023-09" db="EMBL/GenBank/DDBJ databases">
        <authorList>
            <person name="Rey-Velasco X."/>
        </authorList>
    </citation>
    <scope>NUCLEOTIDE SEQUENCE [LARGE SCALE GENOMIC DNA]</scope>
    <source>
        <strain evidence="13 14">W345</strain>
    </source>
</reference>
<evidence type="ECO:0000256" key="7">
    <source>
        <dbReference type="ARBA" id="ARBA00022798"/>
    </source>
</evidence>
<evidence type="ECO:0000256" key="8">
    <source>
        <dbReference type="ARBA" id="ARBA00023098"/>
    </source>
</evidence>